<feature type="non-terminal residue" evidence="1">
    <location>
        <position position="67"/>
    </location>
</feature>
<proteinExistence type="predicted"/>
<evidence type="ECO:0000313" key="2">
    <source>
        <dbReference type="Proteomes" id="UP001168990"/>
    </source>
</evidence>
<accession>A0AA39KK13</accession>
<dbReference type="EMBL" id="JAQQBS010001422">
    <property type="protein sequence ID" value="KAK0164186.1"/>
    <property type="molecule type" value="Genomic_DNA"/>
</dbReference>
<reference evidence="1" key="2">
    <citation type="submission" date="2023-03" db="EMBL/GenBank/DDBJ databases">
        <authorList>
            <person name="Inwood S.N."/>
            <person name="Skelly J.G."/>
            <person name="Guhlin J."/>
            <person name="Harrop T.W.R."/>
            <person name="Goldson S.G."/>
            <person name="Dearden P.K."/>
        </authorList>
    </citation>
    <scope>NUCLEOTIDE SEQUENCE</scope>
    <source>
        <strain evidence="1">Irish</strain>
        <tissue evidence="1">Whole body</tissue>
    </source>
</reference>
<comment type="caution">
    <text evidence="1">The sequence shown here is derived from an EMBL/GenBank/DDBJ whole genome shotgun (WGS) entry which is preliminary data.</text>
</comment>
<name>A0AA39KK13_9HYME</name>
<dbReference type="Proteomes" id="UP001168990">
    <property type="component" value="Unassembled WGS sequence"/>
</dbReference>
<sequence>MGYEPKQASKPIVARTAPKATGCCVWWLRALESPPSFVVLRSAAERSVRVGPPTETHRGVCPCPLLR</sequence>
<gene>
    <name evidence="1" type="ORF">PV328_002842</name>
</gene>
<organism evidence="1 2">
    <name type="scientific">Microctonus aethiopoides</name>
    <dbReference type="NCBI Taxonomy" id="144406"/>
    <lineage>
        <taxon>Eukaryota</taxon>
        <taxon>Metazoa</taxon>
        <taxon>Ecdysozoa</taxon>
        <taxon>Arthropoda</taxon>
        <taxon>Hexapoda</taxon>
        <taxon>Insecta</taxon>
        <taxon>Pterygota</taxon>
        <taxon>Neoptera</taxon>
        <taxon>Endopterygota</taxon>
        <taxon>Hymenoptera</taxon>
        <taxon>Apocrita</taxon>
        <taxon>Ichneumonoidea</taxon>
        <taxon>Braconidae</taxon>
        <taxon>Euphorinae</taxon>
        <taxon>Microctonus</taxon>
    </lineage>
</organism>
<keyword evidence="2" id="KW-1185">Reference proteome</keyword>
<reference evidence="1" key="1">
    <citation type="journal article" date="2023" name="bioRxiv">
        <title>Scaffold-level genome assemblies of two parasitoid biocontrol wasps reveal the parthenogenesis mechanism and an associated novel virus.</title>
        <authorList>
            <person name="Inwood S."/>
            <person name="Skelly J."/>
            <person name="Guhlin J."/>
            <person name="Harrop T."/>
            <person name="Goldson S."/>
            <person name="Dearden P."/>
        </authorList>
    </citation>
    <scope>NUCLEOTIDE SEQUENCE</scope>
    <source>
        <strain evidence="1">Irish</strain>
        <tissue evidence="1">Whole body</tissue>
    </source>
</reference>
<dbReference type="AlphaFoldDB" id="A0AA39KK13"/>
<evidence type="ECO:0000313" key="1">
    <source>
        <dbReference type="EMBL" id="KAK0164186.1"/>
    </source>
</evidence>
<protein>
    <submittedName>
        <fullName evidence="1">Uncharacterized protein</fullName>
    </submittedName>
</protein>